<evidence type="ECO:0008006" key="3">
    <source>
        <dbReference type="Google" id="ProtNLM"/>
    </source>
</evidence>
<dbReference type="Proteomes" id="UP000228987">
    <property type="component" value="Unassembled WGS sequence"/>
</dbReference>
<reference evidence="2" key="1">
    <citation type="submission" date="2017-08" db="EMBL/GenBank/DDBJ databases">
        <title>A dynamic microbial community with high functional redundancy inhabits the cold, oxic subseafloor aquifer.</title>
        <authorList>
            <person name="Tully B.J."/>
            <person name="Wheat C.G."/>
            <person name="Glazer B.T."/>
            <person name="Huber J.A."/>
        </authorList>
    </citation>
    <scope>NUCLEOTIDE SEQUENCE [LARGE SCALE GENOMIC DNA]</scope>
</reference>
<protein>
    <recommendedName>
        <fullName evidence="3">Alginate export domain-containing protein</fullName>
    </recommendedName>
</protein>
<accession>A0A2A5CJ49</accession>
<dbReference type="AlphaFoldDB" id="A0A2A5CJ49"/>
<gene>
    <name evidence="1" type="ORF">COA71_00555</name>
</gene>
<evidence type="ECO:0000313" key="1">
    <source>
        <dbReference type="EMBL" id="PCJ43396.1"/>
    </source>
</evidence>
<organism evidence="1 2">
    <name type="scientific">SAR86 cluster bacterium</name>
    <dbReference type="NCBI Taxonomy" id="2030880"/>
    <lineage>
        <taxon>Bacteria</taxon>
        <taxon>Pseudomonadati</taxon>
        <taxon>Pseudomonadota</taxon>
        <taxon>Gammaproteobacteria</taxon>
        <taxon>SAR86 cluster</taxon>
    </lineage>
</organism>
<name>A0A2A5CJ49_9GAMM</name>
<evidence type="ECO:0000313" key="2">
    <source>
        <dbReference type="Proteomes" id="UP000228987"/>
    </source>
</evidence>
<comment type="caution">
    <text evidence="1">The sequence shown here is derived from an EMBL/GenBank/DDBJ whole genome shotgun (WGS) entry which is preliminary data.</text>
</comment>
<proteinExistence type="predicted"/>
<sequence length="319" mass="36545">MLRIFNNYNFLLLTICLSGAVLGQASEENTIPEDGSFGLGWLDQTQALASNSANNFADKVDRFFGLPRSDLEAAYSSLRISVEQLWHENNNSATNFHLRGKIHLPRINERVSLLFSEDEGEGVDFYEQNNIGNSEQQSINANLQFNILDRVRNRLDFRIGLRSSLKAKTSIRYRYELPRGDSVQHRFAQTLYFVDGDGFGSLSRYELDKALTPTSLLRWSSDLRVEENFSGAHWASQLSYSRQVSDQTALLFFTRINAQTNPGFIQNYDLGFRLRKNIGRPWLFAELEPGHAWTKIVEGAKRQSSFFLFFRIEMAIGRT</sequence>
<dbReference type="EMBL" id="NVWI01000001">
    <property type="protein sequence ID" value="PCJ43396.1"/>
    <property type="molecule type" value="Genomic_DNA"/>
</dbReference>